<protein>
    <submittedName>
        <fullName evidence="1">Uncharacterized protein</fullName>
    </submittedName>
</protein>
<keyword evidence="2" id="KW-1185">Reference proteome</keyword>
<dbReference type="EMBL" id="JAUJYO010000001">
    <property type="protein sequence ID" value="KAK1324657.1"/>
    <property type="molecule type" value="Genomic_DNA"/>
</dbReference>
<accession>A0AAV9FFX4</accession>
<reference evidence="1" key="1">
    <citation type="journal article" date="2023" name="Nat. Commun.">
        <title>Diploid and tetraploid genomes of Acorus and the evolution of monocots.</title>
        <authorList>
            <person name="Ma L."/>
            <person name="Liu K.W."/>
            <person name="Li Z."/>
            <person name="Hsiao Y.Y."/>
            <person name="Qi Y."/>
            <person name="Fu T."/>
            <person name="Tang G.D."/>
            <person name="Zhang D."/>
            <person name="Sun W.H."/>
            <person name="Liu D.K."/>
            <person name="Li Y."/>
            <person name="Chen G.Z."/>
            <person name="Liu X.D."/>
            <person name="Liao X.Y."/>
            <person name="Jiang Y.T."/>
            <person name="Yu X."/>
            <person name="Hao Y."/>
            <person name="Huang J."/>
            <person name="Zhao X.W."/>
            <person name="Ke S."/>
            <person name="Chen Y.Y."/>
            <person name="Wu W.L."/>
            <person name="Hsu J.L."/>
            <person name="Lin Y.F."/>
            <person name="Huang M.D."/>
            <person name="Li C.Y."/>
            <person name="Huang L."/>
            <person name="Wang Z.W."/>
            <person name="Zhao X."/>
            <person name="Zhong W.Y."/>
            <person name="Peng D.H."/>
            <person name="Ahmad S."/>
            <person name="Lan S."/>
            <person name="Zhang J.S."/>
            <person name="Tsai W.C."/>
            <person name="Van de Peer Y."/>
            <person name="Liu Z.J."/>
        </authorList>
    </citation>
    <scope>NUCLEOTIDE SEQUENCE</scope>
    <source>
        <strain evidence="1">CP</strain>
    </source>
</reference>
<dbReference type="Proteomes" id="UP001180020">
    <property type="component" value="Unassembled WGS sequence"/>
</dbReference>
<evidence type="ECO:0000313" key="1">
    <source>
        <dbReference type="EMBL" id="KAK1324657.1"/>
    </source>
</evidence>
<proteinExistence type="predicted"/>
<evidence type="ECO:0000313" key="2">
    <source>
        <dbReference type="Proteomes" id="UP001180020"/>
    </source>
</evidence>
<gene>
    <name evidence="1" type="ORF">QJS10_CPA01g02926</name>
</gene>
<organism evidence="1 2">
    <name type="scientific">Acorus calamus</name>
    <name type="common">Sweet flag</name>
    <dbReference type="NCBI Taxonomy" id="4465"/>
    <lineage>
        <taxon>Eukaryota</taxon>
        <taxon>Viridiplantae</taxon>
        <taxon>Streptophyta</taxon>
        <taxon>Embryophyta</taxon>
        <taxon>Tracheophyta</taxon>
        <taxon>Spermatophyta</taxon>
        <taxon>Magnoliopsida</taxon>
        <taxon>Liliopsida</taxon>
        <taxon>Acoraceae</taxon>
        <taxon>Acorus</taxon>
    </lineage>
</organism>
<reference evidence="1" key="2">
    <citation type="submission" date="2023-06" db="EMBL/GenBank/DDBJ databases">
        <authorList>
            <person name="Ma L."/>
            <person name="Liu K.-W."/>
            <person name="Li Z."/>
            <person name="Hsiao Y.-Y."/>
            <person name="Qi Y."/>
            <person name="Fu T."/>
            <person name="Tang G."/>
            <person name="Zhang D."/>
            <person name="Sun W.-H."/>
            <person name="Liu D.-K."/>
            <person name="Li Y."/>
            <person name="Chen G.-Z."/>
            <person name="Liu X.-D."/>
            <person name="Liao X.-Y."/>
            <person name="Jiang Y.-T."/>
            <person name="Yu X."/>
            <person name="Hao Y."/>
            <person name="Huang J."/>
            <person name="Zhao X.-W."/>
            <person name="Ke S."/>
            <person name="Chen Y.-Y."/>
            <person name="Wu W.-L."/>
            <person name="Hsu J.-L."/>
            <person name="Lin Y.-F."/>
            <person name="Huang M.-D."/>
            <person name="Li C.-Y."/>
            <person name="Huang L."/>
            <person name="Wang Z.-W."/>
            <person name="Zhao X."/>
            <person name="Zhong W.-Y."/>
            <person name="Peng D.-H."/>
            <person name="Ahmad S."/>
            <person name="Lan S."/>
            <person name="Zhang J.-S."/>
            <person name="Tsai W.-C."/>
            <person name="Van De Peer Y."/>
            <person name="Liu Z.-J."/>
        </authorList>
    </citation>
    <scope>NUCLEOTIDE SEQUENCE</scope>
    <source>
        <strain evidence="1">CP</strain>
        <tissue evidence="1">Leaves</tissue>
    </source>
</reference>
<dbReference type="AlphaFoldDB" id="A0AAV9FFX4"/>
<comment type="caution">
    <text evidence="1">The sequence shown here is derived from an EMBL/GenBank/DDBJ whole genome shotgun (WGS) entry which is preliminary data.</text>
</comment>
<name>A0AAV9FFX4_ACOCL</name>
<sequence length="59" mass="6024">MACVETDVAGMGFGVALFVEETEGEEGFTPNALDFTLNALKMLSIVPPRGGGGGFGEEG</sequence>